<gene>
    <name evidence="2" type="ORF">K7432_001906</name>
</gene>
<organism evidence="2 3">
    <name type="scientific">Basidiobolus ranarum</name>
    <dbReference type="NCBI Taxonomy" id="34480"/>
    <lineage>
        <taxon>Eukaryota</taxon>
        <taxon>Fungi</taxon>
        <taxon>Fungi incertae sedis</taxon>
        <taxon>Zoopagomycota</taxon>
        <taxon>Entomophthoromycotina</taxon>
        <taxon>Basidiobolomycetes</taxon>
        <taxon>Basidiobolales</taxon>
        <taxon>Basidiobolaceae</taxon>
        <taxon>Basidiobolus</taxon>
    </lineage>
</organism>
<sequence length="299" mass="33707">MNLRRAALLQLALIVLGVILISTLIIQEPSSTAACLGSECLHNTQKSYQYTIVTAASSNHFCPLLGFLYSISDTLRLLPSDEQPRIVVYDLGLSPEERFKLNNITENGYATEVVSFDYSKYPSFWNIKAKRGEYAWKTGIINEVGEKHPGVVLWMDSGDRATPSFLRSVVAHITKNGYYSPTSTGFMGEFTHPGMYKYFKAPESRYSHIKNCNGAFIGYDSRNETIMSTLIRPFLDCAKVKKCIAPPGSSRINHRQDQSVFTYLVISRGWRCRNEEGLEGLSIHQDDDCKAQIVIHERI</sequence>
<proteinExistence type="predicted"/>
<evidence type="ECO:0000313" key="2">
    <source>
        <dbReference type="EMBL" id="KAK9727374.1"/>
    </source>
</evidence>
<keyword evidence="3" id="KW-1185">Reference proteome</keyword>
<evidence type="ECO:0000313" key="3">
    <source>
        <dbReference type="Proteomes" id="UP001479436"/>
    </source>
</evidence>
<dbReference type="PANTHER" id="PTHR31389">
    <property type="entry name" value="LD39211P"/>
    <property type="match status" value="1"/>
</dbReference>
<protein>
    <submittedName>
        <fullName evidence="2">Uncharacterized protein</fullName>
    </submittedName>
</protein>
<feature type="signal peptide" evidence="1">
    <location>
        <begin position="1"/>
        <end position="23"/>
    </location>
</feature>
<name>A0ABR2W8S2_9FUNG</name>
<reference evidence="2 3" key="1">
    <citation type="submission" date="2023-04" db="EMBL/GenBank/DDBJ databases">
        <title>Genome of Basidiobolus ranarum AG-B5.</title>
        <authorList>
            <person name="Stajich J.E."/>
            <person name="Carter-House D."/>
            <person name="Gryganskyi A."/>
        </authorList>
    </citation>
    <scope>NUCLEOTIDE SEQUENCE [LARGE SCALE GENOMIC DNA]</scope>
    <source>
        <strain evidence="2 3">AG-B5</strain>
    </source>
</reference>
<evidence type="ECO:0000256" key="1">
    <source>
        <dbReference type="SAM" id="SignalP"/>
    </source>
</evidence>
<dbReference type="Proteomes" id="UP001479436">
    <property type="component" value="Unassembled WGS sequence"/>
</dbReference>
<dbReference type="PANTHER" id="PTHR31389:SF4">
    <property type="entry name" value="LD39211P"/>
    <property type="match status" value="1"/>
</dbReference>
<comment type="caution">
    <text evidence="2">The sequence shown here is derived from an EMBL/GenBank/DDBJ whole genome shotgun (WGS) entry which is preliminary data.</text>
</comment>
<feature type="chain" id="PRO_5045561992" evidence="1">
    <location>
        <begin position="24"/>
        <end position="299"/>
    </location>
</feature>
<dbReference type="EMBL" id="JASJQH010006922">
    <property type="protein sequence ID" value="KAK9727374.1"/>
    <property type="molecule type" value="Genomic_DNA"/>
</dbReference>
<keyword evidence="1" id="KW-0732">Signal</keyword>
<accession>A0ABR2W8S2</accession>